<dbReference type="KEGG" id="spir:CWM47_03680"/>
<name>A0A2K8YTT9_9BACT</name>
<keyword evidence="3" id="KW-1185">Reference proteome</keyword>
<dbReference type="InterPro" id="IPR037401">
    <property type="entry name" value="SnoaL-like"/>
</dbReference>
<sequence>MNNQEYIEQLVRQQEKAIRNKDIETAMRQYAPDILSFDVVNSLQKTGLEECRKRLQDWLAQFPGDITFDVENLFVVTGETLAYCTSINHVNGMTSTGNTINMRWRATVCYQKREQEWLITHEHSSVPFDPKNGQALMDLRL</sequence>
<dbReference type="NCBIfam" id="TIGR02246">
    <property type="entry name" value="SgcJ/EcaC family oxidoreductase"/>
    <property type="match status" value="1"/>
</dbReference>
<evidence type="ECO:0000313" key="2">
    <source>
        <dbReference type="EMBL" id="AUD00999.1"/>
    </source>
</evidence>
<organism evidence="2 3">
    <name type="scientific">Spirosoma pollinicola</name>
    <dbReference type="NCBI Taxonomy" id="2057025"/>
    <lineage>
        <taxon>Bacteria</taxon>
        <taxon>Pseudomonadati</taxon>
        <taxon>Bacteroidota</taxon>
        <taxon>Cytophagia</taxon>
        <taxon>Cytophagales</taxon>
        <taxon>Cytophagaceae</taxon>
        <taxon>Spirosoma</taxon>
    </lineage>
</organism>
<dbReference type="OrthoDB" id="9812295at2"/>
<dbReference type="EMBL" id="CP025096">
    <property type="protein sequence ID" value="AUD00999.1"/>
    <property type="molecule type" value="Genomic_DNA"/>
</dbReference>
<feature type="domain" description="SnoaL-like" evidence="1">
    <location>
        <begin position="7"/>
        <end position="128"/>
    </location>
</feature>
<dbReference type="SUPFAM" id="SSF54427">
    <property type="entry name" value="NTF2-like"/>
    <property type="match status" value="1"/>
</dbReference>
<proteinExistence type="predicted"/>
<dbReference type="InterPro" id="IPR032710">
    <property type="entry name" value="NTF2-like_dom_sf"/>
</dbReference>
<dbReference type="InterPro" id="IPR011944">
    <property type="entry name" value="Steroid_delta5-4_isomerase"/>
</dbReference>
<evidence type="ECO:0000259" key="1">
    <source>
        <dbReference type="Pfam" id="PF13474"/>
    </source>
</evidence>
<dbReference type="Gene3D" id="3.10.450.50">
    <property type="match status" value="1"/>
</dbReference>
<protein>
    <recommendedName>
        <fullName evidence="1">SnoaL-like domain-containing protein</fullName>
    </recommendedName>
</protein>
<dbReference type="AlphaFoldDB" id="A0A2K8YTT9"/>
<evidence type="ECO:0000313" key="3">
    <source>
        <dbReference type="Proteomes" id="UP000232883"/>
    </source>
</evidence>
<dbReference type="RefSeq" id="WP_100986422.1">
    <property type="nucleotide sequence ID" value="NZ_CP025096.1"/>
</dbReference>
<reference evidence="2 3" key="1">
    <citation type="submission" date="2017-11" db="EMBL/GenBank/DDBJ databases">
        <title>Taxonomic description and genome sequences of Spirosoma HA7 sp. nov., isolated from pollen microhabitat of Corylus avellana.</title>
        <authorList>
            <person name="Ambika Manirajan B."/>
            <person name="Suarez C."/>
            <person name="Ratering S."/>
            <person name="Geissler-Plaum R."/>
            <person name="Cardinale M."/>
            <person name="Sylvia S."/>
        </authorList>
    </citation>
    <scope>NUCLEOTIDE SEQUENCE [LARGE SCALE GENOMIC DNA]</scope>
    <source>
        <strain evidence="2 3">HA7</strain>
    </source>
</reference>
<gene>
    <name evidence="2" type="ORF">CWM47_03680</name>
</gene>
<accession>A0A2K8YTT9</accession>
<dbReference type="Proteomes" id="UP000232883">
    <property type="component" value="Chromosome"/>
</dbReference>
<dbReference type="Pfam" id="PF13474">
    <property type="entry name" value="SnoaL_3"/>
    <property type="match status" value="1"/>
</dbReference>